<organism evidence="1 2">
    <name type="scientific">Campylobacter gastrosuis</name>
    <dbReference type="NCBI Taxonomy" id="2974576"/>
    <lineage>
        <taxon>Bacteria</taxon>
        <taxon>Pseudomonadati</taxon>
        <taxon>Campylobacterota</taxon>
        <taxon>Epsilonproteobacteria</taxon>
        <taxon>Campylobacterales</taxon>
        <taxon>Campylobacteraceae</taxon>
        <taxon>Campylobacter</taxon>
    </lineage>
</organism>
<dbReference type="EMBL" id="JANURM010000004">
    <property type="protein sequence ID" value="MDL0088808.1"/>
    <property type="molecule type" value="Genomic_DNA"/>
</dbReference>
<protein>
    <submittedName>
        <fullName evidence="1">Uncharacterized protein</fullName>
    </submittedName>
</protein>
<proteinExistence type="predicted"/>
<dbReference type="RefSeq" id="WP_284937466.1">
    <property type="nucleotide sequence ID" value="NZ_JANURM010000004.1"/>
</dbReference>
<accession>A0ABT7HQV6</accession>
<reference evidence="1" key="1">
    <citation type="submission" date="2022-08" db="EMBL/GenBank/DDBJ databases">
        <authorList>
            <person name="Wang H."/>
        </authorList>
    </citation>
    <scope>NUCLEOTIDE SEQUENCE</scope>
    <source>
        <strain evidence="1">PS10</strain>
    </source>
</reference>
<sequence>MIALKANYKDARQNGHKLELFRTNGDFGSKIVEAVGINLRYFV</sequence>
<keyword evidence="2" id="KW-1185">Reference proteome</keyword>
<reference evidence="1" key="2">
    <citation type="journal article" date="2023" name="Microorganisms">
        <title>Isolation and Genomic Characteristics of Cat-Borne Campylobacter felis sp. nov. and Sheep-Borne Campylobacter ovis sp. nov.</title>
        <authorList>
            <person name="Wang H."/>
            <person name="Li Y."/>
            <person name="Gu Y."/>
            <person name="Zhou G."/>
            <person name="Chen X."/>
            <person name="Zhang X."/>
            <person name="Shao Z."/>
            <person name="Zhang J."/>
            <person name="Zhang M."/>
        </authorList>
    </citation>
    <scope>NUCLEOTIDE SEQUENCE</scope>
    <source>
        <strain evidence="1">PS10</strain>
    </source>
</reference>
<comment type="caution">
    <text evidence="1">The sequence shown here is derived from an EMBL/GenBank/DDBJ whole genome shotgun (WGS) entry which is preliminary data.</text>
</comment>
<dbReference type="Proteomes" id="UP001173801">
    <property type="component" value="Unassembled WGS sequence"/>
</dbReference>
<name>A0ABT7HQV6_9BACT</name>
<evidence type="ECO:0000313" key="2">
    <source>
        <dbReference type="Proteomes" id="UP001173801"/>
    </source>
</evidence>
<gene>
    <name evidence="1" type="ORF">NYG85_05410</name>
</gene>
<evidence type="ECO:0000313" key="1">
    <source>
        <dbReference type="EMBL" id="MDL0088808.1"/>
    </source>
</evidence>